<dbReference type="Proteomes" id="UP000829196">
    <property type="component" value="Unassembled WGS sequence"/>
</dbReference>
<evidence type="ECO:0008006" key="3">
    <source>
        <dbReference type="Google" id="ProtNLM"/>
    </source>
</evidence>
<organism evidence="1 2">
    <name type="scientific">Dendrobium nobile</name>
    <name type="common">Orchid</name>
    <dbReference type="NCBI Taxonomy" id="94219"/>
    <lineage>
        <taxon>Eukaryota</taxon>
        <taxon>Viridiplantae</taxon>
        <taxon>Streptophyta</taxon>
        <taxon>Embryophyta</taxon>
        <taxon>Tracheophyta</taxon>
        <taxon>Spermatophyta</taxon>
        <taxon>Magnoliopsida</taxon>
        <taxon>Liliopsida</taxon>
        <taxon>Asparagales</taxon>
        <taxon>Orchidaceae</taxon>
        <taxon>Epidendroideae</taxon>
        <taxon>Malaxideae</taxon>
        <taxon>Dendrobiinae</taxon>
        <taxon>Dendrobium</taxon>
    </lineage>
</organism>
<evidence type="ECO:0000313" key="1">
    <source>
        <dbReference type="EMBL" id="KAI0499706.1"/>
    </source>
</evidence>
<dbReference type="EMBL" id="JAGYWB010000013">
    <property type="protein sequence ID" value="KAI0499706.1"/>
    <property type="molecule type" value="Genomic_DNA"/>
</dbReference>
<proteinExistence type="predicted"/>
<evidence type="ECO:0000313" key="2">
    <source>
        <dbReference type="Proteomes" id="UP000829196"/>
    </source>
</evidence>
<protein>
    <recommendedName>
        <fullName evidence="3">Reverse transcriptase zinc-binding domain-containing protein</fullName>
    </recommendedName>
</protein>
<gene>
    <name evidence="1" type="ORF">KFK09_017914</name>
</gene>
<dbReference type="OrthoDB" id="1749560at2759"/>
<keyword evidence="2" id="KW-1185">Reference proteome</keyword>
<comment type="caution">
    <text evidence="1">The sequence shown here is derived from an EMBL/GenBank/DDBJ whole genome shotgun (WGS) entry which is preliminary data.</text>
</comment>
<name>A0A8T3ASV0_DENNO</name>
<sequence>MALKGGLKTVDNILYRNIQIQGTSCYLCHGCSETTSHFLFECNYSFMVLTRLIPYFQIFYLRPTIFQALDHIGGLSVADNIKKGMLLILNAIIYFLWNECNIRCFNSNVVFVVTLTKKISRAIYLKVYRWKNGDFLKDILNLKHK</sequence>
<accession>A0A8T3ASV0</accession>
<dbReference type="AlphaFoldDB" id="A0A8T3ASV0"/>
<reference evidence="1" key="1">
    <citation type="journal article" date="2022" name="Front. Genet.">
        <title>Chromosome-Scale Assembly of the Dendrobium nobile Genome Provides Insights Into the Molecular Mechanism of the Biosynthesis of the Medicinal Active Ingredient of Dendrobium.</title>
        <authorList>
            <person name="Xu Q."/>
            <person name="Niu S.-C."/>
            <person name="Li K.-L."/>
            <person name="Zheng P.-J."/>
            <person name="Zhang X.-J."/>
            <person name="Jia Y."/>
            <person name="Liu Y."/>
            <person name="Niu Y.-X."/>
            <person name="Yu L.-H."/>
            <person name="Chen D.-F."/>
            <person name="Zhang G.-Q."/>
        </authorList>
    </citation>
    <scope>NUCLEOTIDE SEQUENCE</scope>
    <source>
        <tissue evidence="1">Leaf</tissue>
    </source>
</reference>